<dbReference type="Pfam" id="PF10865">
    <property type="entry name" value="DUF2703"/>
    <property type="match status" value="1"/>
</dbReference>
<accession>A0ABW4VRB2</accession>
<reference evidence="2" key="1">
    <citation type="journal article" date="2019" name="Int. J. Syst. Evol. Microbiol.">
        <title>The Global Catalogue of Microorganisms (GCM) 10K type strain sequencing project: providing services to taxonomists for standard genome sequencing and annotation.</title>
        <authorList>
            <consortium name="The Broad Institute Genomics Platform"/>
            <consortium name="The Broad Institute Genome Sequencing Center for Infectious Disease"/>
            <person name="Wu L."/>
            <person name="Ma J."/>
        </authorList>
    </citation>
    <scope>NUCLEOTIDE SEQUENCE [LARGE SCALE GENOMIC DNA]</scope>
    <source>
        <strain evidence="2">CGMCC 1.15180</strain>
    </source>
</reference>
<organism evidence="1 2">
    <name type="scientific">Belliella marina</name>
    <dbReference type="NCBI Taxonomy" id="1644146"/>
    <lineage>
        <taxon>Bacteria</taxon>
        <taxon>Pseudomonadati</taxon>
        <taxon>Bacteroidota</taxon>
        <taxon>Cytophagia</taxon>
        <taxon>Cytophagales</taxon>
        <taxon>Cyclobacteriaceae</taxon>
        <taxon>Belliella</taxon>
    </lineage>
</organism>
<dbReference type="Proteomes" id="UP001597361">
    <property type="component" value="Unassembled WGS sequence"/>
</dbReference>
<comment type="caution">
    <text evidence="1">The sequence shown here is derived from an EMBL/GenBank/DDBJ whole genome shotgun (WGS) entry which is preliminary data.</text>
</comment>
<proteinExistence type="predicted"/>
<dbReference type="RefSeq" id="WP_376887329.1">
    <property type="nucleotide sequence ID" value="NZ_JBHUHR010000039.1"/>
</dbReference>
<gene>
    <name evidence="1" type="ORF">ACFSKL_15970</name>
</gene>
<dbReference type="EMBL" id="JBHUHR010000039">
    <property type="protein sequence ID" value="MFD2036301.1"/>
    <property type="molecule type" value="Genomic_DNA"/>
</dbReference>
<evidence type="ECO:0000313" key="1">
    <source>
        <dbReference type="EMBL" id="MFD2036301.1"/>
    </source>
</evidence>
<sequence length="155" mass="17510">MDVQTKKTVKVEFLQVEMPSEKDNSCSACDTIQSKLVSAIKEVQILFDKLDCEILFKQTTIKTVEEAERAHISASPTIRVGNLDFFPDHTADASEAREWTWGGQIMSEPDKRTLIEVLLKGYFESKKDAGKKILSPYILKHLNENESIKSSSCCH</sequence>
<protein>
    <submittedName>
        <fullName evidence="1">Uncharacterized protein</fullName>
    </submittedName>
</protein>
<name>A0ABW4VRB2_9BACT</name>
<evidence type="ECO:0000313" key="2">
    <source>
        <dbReference type="Proteomes" id="UP001597361"/>
    </source>
</evidence>
<keyword evidence="2" id="KW-1185">Reference proteome</keyword>
<dbReference type="InterPro" id="IPR021219">
    <property type="entry name" value="DUF2703"/>
</dbReference>